<sequence length="67" mass="7593">MSRPVGARPPLTEMGEPPCPPWKAHEPHPTTTSSLGLPPVSCLATRWSARSRWMNAAQRFRRKAEKW</sequence>
<dbReference type="KEGG" id="cre:CHLRE_14g608652v5"/>
<dbReference type="RefSeq" id="XP_042916603.1">
    <property type="nucleotide sequence ID" value="XM_043069930.1"/>
</dbReference>
<proteinExistence type="predicted"/>
<evidence type="ECO:0000313" key="2">
    <source>
        <dbReference type="EMBL" id="PNW72844.1"/>
    </source>
</evidence>
<organism evidence="2 3">
    <name type="scientific">Chlamydomonas reinhardtii</name>
    <name type="common">Chlamydomonas smithii</name>
    <dbReference type="NCBI Taxonomy" id="3055"/>
    <lineage>
        <taxon>Eukaryota</taxon>
        <taxon>Viridiplantae</taxon>
        <taxon>Chlorophyta</taxon>
        <taxon>core chlorophytes</taxon>
        <taxon>Chlorophyceae</taxon>
        <taxon>CS clade</taxon>
        <taxon>Chlamydomonadales</taxon>
        <taxon>Chlamydomonadaceae</taxon>
        <taxon>Chlamydomonas</taxon>
    </lineage>
</organism>
<name>A0A2K3CX24_CHLRE</name>
<dbReference type="EMBL" id="CM008975">
    <property type="protein sequence ID" value="PNW72844.1"/>
    <property type="molecule type" value="Genomic_DNA"/>
</dbReference>
<dbReference type="Gramene" id="PNW72844">
    <property type="protein sequence ID" value="PNW72844"/>
    <property type="gene ID" value="CHLRE_14g608652v5"/>
</dbReference>
<dbReference type="InParanoid" id="A0A2K3CX24"/>
<dbReference type="Proteomes" id="UP000006906">
    <property type="component" value="Chromosome 14"/>
</dbReference>
<evidence type="ECO:0000256" key="1">
    <source>
        <dbReference type="SAM" id="MobiDB-lite"/>
    </source>
</evidence>
<accession>A0A2K3CX24</accession>
<protein>
    <submittedName>
        <fullName evidence="2">Uncharacterized protein</fullName>
    </submittedName>
</protein>
<dbReference type="AlphaFoldDB" id="A0A2K3CX24"/>
<dbReference type="GeneID" id="66056136"/>
<keyword evidence="3" id="KW-1185">Reference proteome</keyword>
<reference evidence="2 3" key="1">
    <citation type="journal article" date="2007" name="Science">
        <title>The Chlamydomonas genome reveals the evolution of key animal and plant functions.</title>
        <authorList>
            <person name="Merchant S.S."/>
            <person name="Prochnik S.E."/>
            <person name="Vallon O."/>
            <person name="Harris E.H."/>
            <person name="Karpowicz S.J."/>
            <person name="Witman G.B."/>
            <person name="Terry A."/>
            <person name="Salamov A."/>
            <person name="Fritz-Laylin L.K."/>
            <person name="Marechal-Drouard L."/>
            <person name="Marshall W.F."/>
            <person name="Qu L.H."/>
            <person name="Nelson D.R."/>
            <person name="Sanderfoot A.A."/>
            <person name="Spalding M.H."/>
            <person name="Kapitonov V.V."/>
            <person name="Ren Q."/>
            <person name="Ferris P."/>
            <person name="Lindquist E."/>
            <person name="Shapiro H."/>
            <person name="Lucas S.M."/>
            <person name="Grimwood J."/>
            <person name="Schmutz J."/>
            <person name="Cardol P."/>
            <person name="Cerutti H."/>
            <person name="Chanfreau G."/>
            <person name="Chen C.L."/>
            <person name="Cognat V."/>
            <person name="Croft M.T."/>
            <person name="Dent R."/>
            <person name="Dutcher S."/>
            <person name="Fernandez E."/>
            <person name="Fukuzawa H."/>
            <person name="Gonzalez-Ballester D."/>
            <person name="Gonzalez-Halphen D."/>
            <person name="Hallmann A."/>
            <person name="Hanikenne M."/>
            <person name="Hippler M."/>
            <person name="Inwood W."/>
            <person name="Jabbari K."/>
            <person name="Kalanon M."/>
            <person name="Kuras R."/>
            <person name="Lefebvre P.A."/>
            <person name="Lemaire S.D."/>
            <person name="Lobanov A.V."/>
            <person name="Lohr M."/>
            <person name="Manuell A."/>
            <person name="Meier I."/>
            <person name="Mets L."/>
            <person name="Mittag M."/>
            <person name="Mittelmeier T."/>
            <person name="Moroney J.V."/>
            <person name="Moseley J."/>
            <person name="Napoli C."/>
            <person name="Nedelcu A.M."/>
            <person name="Niyogi K."/>
            <person name="Novoselov S.V."/>
            <person name="Paulsen I.T."/>
            <person name="Pazour G."/>
            <person name="Purton S."/>
            <person name="Ral J.P."/>
            <person name="Riano-Pachon D.M."/>
            <person name="Riekhof W."/>
            <person name="Rymarquis L."/>
            <person name="Schroda M."/>
            <person name="Stern D."/>
            <person name="Umen J."/>
            <person name="Willows R."/>
            <person name="Wilson N."/>
            <person name="Zimmer S.L."/>
            <person name="Allmer J."/>
            <person name="Balk J."/>
            <person name="Bisova K."/>
            <person name="Chen C.J."/>
            <person name="Elias M."/>
            <person name="Gendler K."/>
            <person name="Hauser C."/>
            <person name="Lamb M.R."/>
            <person name="Ledford H."/>
            <person name="Long J.C."/>
            <person name="Minagawa J."/>
            <person name="Page M.D."/>
            <person name="Pan J."/>
            <person name="Pootakham W."/>
            <person name="Roje S."/>
            <person name="Rose A."/>
            <person name="Stahlberg E."/>
            <person name="Terauchi A.M."/>
            <person name="Yang P."/>
            <person name="Ball S."/>
            <person name="Bowler C."/>
            <person name="Dieckmann C.L."/>
            <person name="Gladyshev V.N."/>
            <person name="Green P."/>
            <person name="Jorgensen R."/>
            <person name="Mayfield S."/>
            <person name="Mueller-Roeber B."/>
            <person name="Rajamani S."/>
            <person name="Sayre R.T."/>
            <person name="Brokstein P."/>
            <person name="Dubchak I."/>
            <person name="Goodstein D."/>
            <person name="Hornick L."/>
            <person name="Huang Y.W."/>
            <person name="Jhaveri J."/>
            <person name="Luo Y."/>
            <person name="Martinez D."/>
            <person name="Ngau W.C."/>
            <person name="Otillar B."/>
            <person name="Poliakov A."/>
            <person name="Porter A."/>
            <person name="Szajkowski L."/>
            <person name="Werner G."/>
            <person name="Zhou K."/>
            <person name="Grigoriev I.V."/>
            <person name="Rokhsar D.S."/>
            <person name="Grossman A.R."/>
        </authorList>
    </citation>
    <scope>NUCLEOTIDE SEQUENCE [LARGE SCALE GENOMIC DNA]</scope>
    <source>
        <strain evidence="3">CC-503</strain>
    </source>
</reference>
<feature type="region of interest" description="Disordered" evidence="1">
    <location>
        <begin position="1"/>
        <end position="39"/>
    </location>
</feature>
<gene>
    <name evidence="2" type="ORF">CHLRE_14g608652v5</name>
</gene>
<evidence type="ECO:0000313" key="3">
    <source>
        <dbReference type="Proteomes" id="UP000006906"/>
    </source>
</evidence>